<dbReference type="Pfam" id="PF11379">
    <property type="entry name" value="DUF3182"/>
    <property type="match status" value="1"/>
</dbReference>
<gene>
    <name evidence="1" type="ORF">PNQ69_11645</name>
</gene>
<name>A0ABU2I7R9_9XANT</name>
<evidence type="ECO:0000313" key="1">
    <source>
        <dbReference type="EMBL" id="MDS9993427.1"/>
    </source>
</evidence>
<dbReference type="RefSeq" id="WP_209231234.1">
    <property type="nucleotide sequence ID" value="NZ_JAGHXG010000014.1"/>
</dbReference>
<reference evidence="1 2" key="1">
    <citation type="submission" date="2023-01" db="EMBL/GenBank/DDBJ databases">
        <title>Xanthomonas hawaiianensis sp. nov. isolated from Araceae family in Hawaii.</title>
        <authorList>
            <person name="Chunag S.-C."/>
            <person name="Dobhal S."/>
            <person name="Alvarez A."/>
            <person name="Arif M."/>
        </authorList>
    </citation>
    <scope>NUCLEOTIDE SEQUENCE [LARGE SCALE GENOMIC DNA]</scope>
    <source>
        <strain evidence="1 2">A2111</strain>
    </source>
</reference>
<protein>
    <submittedName>
        <fullName evidence="1">DUF3182 family protein</fullName>
    </submittedName>
</protein>
<evidence type="ECO:0000313" key="2">
    <source>
        <dbReference type="Proteomes" id="UP001260534"/>
    </source>
</evidence>
<dbReference type="EMBL" id="JAQMHB010000001">
    <property type="protein sequence ID" value="MDS9993427.1"/>
    <property type="molecule type" value="Genomic_DNA"/>
</dbReference>
<comment type="caution">
    <text evidence="1">The sequence shown here is derived from an EMBL/GenBank/DDBJ whole genome shotgun (WGS) entry which is preliminary data.</text>
</comment>
<sequence length="371" mass="39078">MARFAAHATVRAYRVRDAASGGHEAATHAWVVAEVARLMRLPVHDACLAAGSDALATGAFYVPDETLTEAQAAQLGVHGAADLLGGVVPHAFVATKAISHPLVDGDAQAPEGWQPDLGVALASATLPGYTAFSAADARRAFARLCDDGQVRLKPCHGVGGLGQILLHDATALDAALSALPGHELQRHGVVLERHLHQPTTFSVGETHCAGITIAYCGTQSVTRDGSCREAYGGSELHVIRGTLDTLLAQPLPPRQRTAVLKARDYDRLVAAAYPGFYASRRNYDVIEGLLPDGSVACGVLEQSWRVGGATPAELAAVAAFQQSPTLQRVVAATVERYGAHPPPPAGAQVYYVGEEPRTGLLTKYRHMRSVT</sequence>
<dbReference type="Proteomes" id="UP001260534">
    <property type="component" value="Unassembled WGS sequence"/>
</dbReference>
<proteinExistence type="predicted"/>
<accession>A0ABU2I7R9</accession>
<dbReference type="SUPFAM" id="SSF56059">
    <property type="entry name" value="Glutathione synthetase ATP-binding domain-like"/>
    <property type="match status" value="1"/>
</dbReference>
<dbReference type="InterPro" id="IPR021519">
    <property type="entry name" value="DUF3182"/>
</dbReference>
<organism evidence="1 2">
    <name type="scientific">Xanthomonas hawaiiensis</name>
    <dbReference type="NCBI Taxonomy" id="3003247"/>
    <lineage>
        <taxon>Bacteria</taxon>
        <taxon>Pseudomonadati</taxon>
        <taxon>Pseudomonadota</taxon>
        <taxon>Gammaproteobacteria</taxon>
        <taxon>Lysobacterales</taxon>
        <taxon>Lysobacteraceae</taxon>
        <taxon>Xanthomonas</taxon>
    </lineage>
</organism>
<keyword evidence="2" id="KW-1185">Reference proteome</keyword>